<dbReference type="PANTHER" id="PTHR36175:SF1">
    <property type="entry name" value="CYANOPHYCINASE"/>
    <property type="match status" value="1"/>
</dbReference>
<evidence type="ECO:0000256" key="3">
    <source>
        <dbReference type="ARBA" id="ARBA00006534"/>
    </source>
</evidence>
<dbReference type="CDD" id="cd03145">
    <property type="entry name" value="GAT1_cyanophycinase"/>
    <property type="match status" value="1"/>
</dbReference>
<name>A0ABU0K615_9BACL</name>
<accession>A0ABU0K615</accession>
<keyword evidence="9" id="KW-0732">Signal</keyword>
<feature type="signal peptide" evidence="9">
    <location>
        <begin position="1"/>
        <end position="21"/>
    </location>
</feature>
<comment type="function">
    <text evidence="2">Exopeptidase that catalyzes the hydrolytic cleavage of multi-L-arginyl-poly-L-aspartic acid (cyanophycin; a water-insoluble reserve polymer) into aspartate-arginine dipeptides.</text>
</comment>
<dbReference type="SUPFAM" id="SSF52317">
    <property type="entry name" value="Class I glutamine amidotransferase-like"/>
    <property type="match status" value="1"/>
</dbReference>
<dbReference type="InterPro" id="IPR029062">
    <property type="entry name" value="Class_I_gatase-like"/>
</dbReference>
<evidence type="ECO:0000256" key="9">
    <source>
        <dbReference type="SAM" id="SignalP"/>
    </source>
</evidence>
<evidence type="ECO:0000256" key="7">
    <source>
        <dbReference type="ARBA" id="ARBA00022801"/>
    </source>
</evidence>
<keyword evidence="8" id="KW-0720">Serine protease</keyword>
<evidence type="ECO:0000256" key="5">
    <source>
        <dbReference type="ARBA" id="ARBA00015719"/>
    </source>
</evidence>
<dbReference type="InterPro" id="IPR011811">
    <property type="entry name" value="Peptidase_S51_cyanophycinase"/>
</dbReference>
<organism evidence="10 11">
    <name type="scientific">Guptibacillus hwajinpoensis</name>
    <dbReference type="NCBI Taxonomy" id="208199"/>
    <lineage>
        <taxon>Bacteria</taxon>
        <taxon>Bacillati</taxon>
        <taxon>Bacillota</taxon>
        <taxon>Bacilli</taxon>
        <taxon>Bacillales</taxon>
        <taxon>Guptibacillaceae</taxon>
        <taxon>Guptibacillus</taxon>
    </lineage>
</organism>
<dbReference type="RefSeq" id="WP_301551647.1">
    <property type="nucleotide sequence ID" value="NZ_JAQRMZ010000004.1"/>
</dbReference>
<evidence type="ECO:0000256" key="4">
    <source>
        <dbReference type="ARBA" id="ARBA00013115"/>
    </source>
</evidence>
<feature type="chain" id="PRO_5046234933" description="Cyanophycinase" evidence="9">
    <location>
        <begin position="22"/>
        <end position="445"/>
    </location>
</feature>
<evidence type="ECO:0000256" key="6">
    <source>
        <dbReference type="ARBA" id="ARBA00022670"/>
    </source>
</evidence>
<evidence type="ECO:0000313" key="11">
    <source>
        <dbReference type="Proteomes" id="UP001226720"/>
    </source>
</evidence>
<protein>
    <recommendedName>
        <fullName evidence="5">Cyanophycinase</fullName>
        <ecNumber evidence="4">3.4.15.6</ecNumber>
    </recommendedName>
</protein>
<evidence type="ECO:0000256" key="2">
    <source>
        <dbReference type="ARBA" id="ARBA00002039"/>
    </source>
</evidence>
<evidence type="ECO:0000256" key="1">
    <source>
        <dbReference type="ARBA" id="ARBA00001092"/>
    </source>
</evidence>
<evidence type="ECO:0000256" key="8">
    <source>
        <dbReference type="ARBA" id="ARBA00022825"/>
    </source>
</evidence>
<comment type="similarity">
    <text evidence="3">Belongs to the peptidase S51 family.</text>
</comment>
<keyword evidence="6" id="KW-0645">Protease</keyword>
<comment type="caution">
    <text evidence="10">The sequence shown here is derived from an EMBL/GenBank/DDBJ whole genome shotgun (WGS) entry which is preliminary data.</text>
</comment>
<gene>
    <name evidence="10" type="ORF">QO000_002728</name>
</gene>
<dbReference type="InterPro" id="IPR005320">
    <property type="entry name" value="Peptidase_S51"/>
</dbReference>
<evidence type="ECO:0000313" key="10">
    <source>
        <dbReference type="EMBL" id="MDQ0483744.1"/>
    </source>
</evidence>
<keyword evidence="7" id="KW-0378">Hydrolase</keyword>
<keyword evidence="11" id="KW-1185">Reference proteome</keyword>
<comment type="catalytic activity">
    <reaction evidence="1">
        <text>[L-4-(L-arginin-2-N-yl)aspartate](n) + H2O = [L-4-(L-arginin-2-N-yl)aspartate](n-1) + L-4-(L-arginin-2-N-yl)aspartate</text>
        <dbReference type="Rhea" id="RHEA:12845"/>
        <dbReference type="Rhea" id="RHEA-COMP:13728"/>
        <dbReference type="Rhea" id="RHEA-COMP:13734"/>
        <dbReference type="ChEBI" id="CHEBI:15377"/>
        <dbReference type="ChEBI" id="CHEBI:137986"/>
        <dbReference type="ChEBI" id="CHEBI:137991"/>
        <dbReference type="EC" id="3.4.15.6"/>
    </reaction>
</comment>
<dbReference type="Gene3D" id="3.40.50.880">
    <property type="match status" value="1"/>
</dbReference>
<sequence length="445" mass="48800">MWNWKYAFAVAAVLIVCSVLGVQSVTQSESNAAQSEEAKGSLVIVGGALSSDNTDVYESFLSLAQNFRNKSKEDVKIGIMPTASSQPFQSASSYRTDFISYGASEENIDIIPIAVSDDPSTDEDESKWVNGAYDKKLAKKMEEYDAIWFVGGNQLDYTSTLLVDGEDTPVLASIKEIYKRGAVLGGSSAGAAIMSDPMIGAGTSLGALNEGVTYKDNYGNEADNRVFLTKGLGFFEHGMVDQHFVKRGRFGRLIVGAWDAGNEMAYGIDENTAMVIHNEDKSIEVVGKSGLVIVDLSKAKKTKEFPAAMKDVSISYIEKGDRYFWDTKKYMITEDKAVIETPYYPASSVNTAIFGEDALKQLLTYDLVDSKSDQAIGLAYELTSEKKGEGFKLVFSQTKDTKGYWGKIDGVESYAAINVSLDLNPMEIKLKEDKVKENKMEKFSK</sequence>
<reference evidence="10" key="1">
    <citation type="submission" date="2023-07" db="EMBL/GenBank/DDBJ databases">
        <title>Genomic Encyclopedia of Type Strains, Phase IV (KMG-IV): sequencing the most valuable type-strain genomes for metagenomic binning, comparative biology and taxonomic classification.</title>
        <authorList>
            <person name="Goeker M."/>
        </authorList>
    </citation>
    <scope>NUCLEOTIDE SEQUENCE [LARGE SCALE GENOMIC DNA]</scope>
    <source>
        <strain evidence="10">JSM 076093</strain>
    </source>
</reference>
<dbReference type="Pfam" id="PF03575">
    <property type="entry name" value="Peptidase_S51"/>
    <property type="match status" value="1"/>
</dbReference>
<dbReference type="EC" id="3.4.15.6" evidence="4"/>
<dbReference type="PANTHER" id="PTHR36175">
    <property type="entry name" value="CYANOPHYCINASE"/>
    <property type="match status" value="1"/>
</dbReference>
<dbReference type="NCBIfam" id="TIGR02069">
    <property type="entry name" value="cyanophycinase"/>
    <property type="match status" value="1"/>
</dbReference>
<proteinExistence type="inferred from homology"/>
<dbReference type="GeneID" id="301327183"/>
<dbReference type="EMBL" id="JAUSWM010000005">
    <property type="protein sequence ID" value="MDQ0483744.1"/>
    <property type="molecule type" value="Genomic_DNA"/>
</dbReference>
<dbReference type="Proteomes" id="UP001226720">
    <property type="component" value="Unassembled WGS sequence"/>
</dbReference>